<evidence type="ECO:0000256" key="1">
    <source>
        <dbReference type="SAM" id="Phobius"/>
    </source>
</evidence>
<protein>
    <submittedName>
        <fullName evidence="2">Efflux RND transporter permease subunit</fullName>
    </submittedName>
</protein>
<accession>A0AAE9YZX8</accession>
<dbReference type="InterPro" id="IPR001036">
    <property type="entry name" value="Acrflvin-R"/>
</dbReference>
<dbReference type="SUPFAM" id="SSF82866">
    <property type="entry name" value="Multidrug efflux transporter AcrB transmembrane domain"/>
    <property type="match status" value="2"/>
</dbReference>
<reference evidence="2 3" key="2">
    <citation type="journal article" date="2022" name="Mar. Drugs">
        <title>Bioassay-Guided Fractionation Leads to the Detection of Cholic Acid Generated by the Rare Thalassomonas sp.</title>
        <authorList>
            <person name="Pheiffer F."/>
            <person name="Schneider Y.K."/>
            <person name="Hansen E.H."/>
            <person name="Andersen J.H."/>
            <person name="Isaksson J."/>
            <person name="Busche T."/>
            <person name="R C."/>
            <person name="Kalinowski J."/>
            <person name="Zyl L.V."/>
            <person name="Trindade M."/>
        </authorList>
    </citation>
    <scope>NUCLEOTIDE SEQUENCE [LARGE SCALE GENOMIC DNA]</scope>
    <source>
        <strain evidence="2 3">A5K-106</strain>
    </source>
</reference>
<keyword evidence="1" id="KW-1133">Transmembrane helix</keyword>
<feature type="transmembrane region" description="Helical" evidence="1">
    <location>
        <begin position="439"/>
        <end position="459"/>
    </location>
</feature>
<feature type="transmembrane region" description="Helical" evidence="1">
    <location>
        <begin position="983"/>
        <end position="1009"/>
    </location>
</feature>
<feature type="transmembrane region" description="Helical" evidence="1">
    <location>
        <begin position="394"/>
        <end position="418"/>
    </location>
</feature>
<organism evidence="2 3">
    <name type="scientific">Thalassomonas actiniarum</name>
    <dbReference type="NCBI Taxonomy" id="485447"/>
    <lineage>
        <taxon>Bacteria</taxon>
        <taxon>Pseudomonadati</taxon>
        <taxon>Pseudomonadota</taxon>
        <taxon>Gammaproteobacteria</taxon>
        <taxon>Alteromonadales</taxon>
        <taxon>Colwelliaceae</taxon>
        <taxon>Thalassomonas</taxon>
    </lineage>
</organism>
<proteinExistence type="predicted"/>
<dbReference type="SUPFAM" id="SSF82693">
    <property type="entry name" value="Multidrug efflux transporter AcrB pore domain, PN1, PN2, PC1 and PC2 subdomains"/>
    <property type="match status" value="4"/>
</dbReference>
<dbReference type="Gene3D" id="3.30.70.1440">
    <property type="entry name" value="Multidrug efflux transporter AcrB pore domain"/>
    <property type="match status" value="1"/>
</dbReference>
<sequence length="1036" mass="111860">MNDKFQFQKQVMDIFVQKPVIAIVLSIFICLAGLLAVNKISVLQFPQIESASLEINTNFTGASAEVVKGFVTDTIEKAAASVPGVEFVDSSTTSGNSTVTAWLALNENSTDALAELNTRLSQISFELPSGAEDPVVSVKRTDRPYAVFYLNVEAPGVPLEKLTDYLNRQVNPIIANIDGVQKADIEGSRIPAMRVWLDLDKMNIFGLSAEQVYQALSANNRISTLGYSENSQQKIDIVANTQMSSVEEFKRLIIKNDSQGIVYLSDIADIAYASEQANSTARFNQDDTVYISVWGLPGANEIAIGDKLYRVIDDINAASQGKFNINVAYDGTLYMRDALKEIVTTLLETVILVGLVVLLLMGSFRSALVPLITIPISILGAIAVISLLGFSLNLLTVLAIVLSVGLVVDDAIVVVENVARHMRSGMPSMQAALISSRQLLVPVISMTLTLAMVYAPIGFLSGLTGVLFKEFAFTLAIAVLISGVVAVTLSPIMSAYVSSEGGQEGAFTKKVNGLFDNIQSGYANVLRRTMENQASMLLIALVVTALIVPFYMQSAKELAPVEDQSSITLVVQSPPDTSLAYNENHMPEIVDNLMSLNGAQQMWQILLANGGFGGLELESAQQRSLSTAEVLPEVYGRLSGSTALDVLPILPSPLPTAGQYDIELVVKSSAPFSEMKPYADQLIAAAYQSGLFLYADTDLKIDLPQIDLQLDREKIADLGLDISVVSEQLSTYLSSNYVNRFDDNGKAYRVIPMINGDISRSPEKILDLTIKAPSGELIAIADFTQIRWKTVPRKLGSFNRLNAFRIYGGVLPGVTKEQALSRLEQSAQQILPVNYNLDYAGESRQIRKEGSSLLVVMAISLVIVFLILAVQFNSFRDPLVILLGCVPLALAGALLLPFLSLTTINIYSQIGLVTLIGLIAKNGILIVEFANHLQESGQEKLAAVIEAATTRLRPILMTTAATVLGHFPLVLVTGAGAEARNSIGIILVAGMIIGTLFTLFVLPVFYVWLATNRSVGSTVVPHPLAMTNEVEAQASA</sequence>
<evidence type="ECO:0000313" key="2">
    <source>
        <dbReference type="EMBL" id="WDE02633.1"/>
    </source>
</evidence>
<keyword evidence="1" id="KW-0472">Membrane</keyword>
<dbReference type="SUPFAM" id="SSF82714">
    <property type="entry name" value="Multidrug efflux transporter AcrB TolC docking domain, DN and DC subdomains"/>
    <property type="match status" value="2"/>
</dbReference>
<feature type="transmembrane region" description="Helical" evidence="1">
    <location>
        <begin position="471"/>
        <end position="489"/>
    </location>
</feature>
<dbReference type="Gene3D" id="3.30.2090.10">
    <property type="entry name" value="Multidrug efflux transporter AcrB TolC docking domain, DN and DC subdomains"/>
    <property type="match status" value="2"/>
</dbReference>
<dbReference type="PANTHER" id="PTHR32063">
    <property type="match status" value="1"/>
</dbReference>
<dbReference type="PANTHER" id="PTHR32063:SF14">
    <property type="entry name" value="BLL4319 PROTEIN"/>
    <property type="match status" value="1"/>
</dbReference>
<feature type="transmembrane region" description="Helical" evidence="1">
    <location>
        <begin position="853"/>
        <end position="872"/>
    </location>
</feature>
<feature type="transmembrane region" description="Helical" evidence="1">
    <location>
        <begin position="20"/>
        <end position="37"/>
    </location>
</feature>
<dbReference type="PRINTS" id="PR00702">
    <property type="entry name" value="ACRIFLAVINRP"/>
</dbReference>
<feature type="transmembrane region" description="Helical" evidence="1">
    <location>
        <begin position="906"/>
        <end position="930"/>
    </location>
</feature>
<feature type="transmembrane region" description="Helical" evidence="1">
    <location>
        <begin position="368"/>
        <end position="388"/>
    </location>
</feature>
<feature type="transmembrane region" description="Helical" evidence="1">
    <location>
        <begin position="342"/>
        <end position="361"/>
    </location>
</feature>
<reference evidence="2 3" key="1">
    <citation type="journal article" date="2015" name="Genome Announc.">
        <title>Draft Genome Sequences of Marine Isolates of Thalassomonas viridans and Thalassomonas actiniarum.</title>
        <authorList>
            <person name="Olonade I."/>
            <person name="van Zyl L.J."/>
            <person name="Trindade M."/>
        </authorList>
    </citation>
    <scope>NUCLEOTIDE SEQUENCE [LARGE SCALE GENOMIC DNA]</scope>
    <source>
        <strain evidence="2 3">A5K-106</strain>
    </source>
</reference>
<evidence type="ECO:0000313" key="3">
    <source>
        <dbReference type="Proteomes" id="UP000032568"/>
    </source>
</evidence>
<dbReference type="Pfam" id="PF00873">
    <property type="entry name" value="ACR_tran"/>
    <property type="match status" value="1"/>
</dbReference>
<dbReference type="Gene3D" id="3.30.70.1430">
    <property type="entry name" value="Multidrug efflux transporter AcrB pore domain"/>
    <property type="match status" value="2"/>
</dbReference>
<dbReference type="AlphaFoldDB" id="A0AAE9YZX8"/>
<dbReference type="RefSeq" id="WP_044835613.1">
    <property type="nucleotide sequence ID" value="NZ_CP059736.1"/>
</dbReference>
<dbReference type="KEGG" id="tact:SG35_029965"/>
<gene>
    <name evidence="2" type="ORF">SG35_029965</name>
</gene>
<keyword evidence="3" id="KW-1185">Reference proteome</keyword>
<dbReference type="Gene3D" id="1.20.1640.10">
    <property type="entry name" value="Multidrug efflux transporter AcrB transmembrane domain"/>
    <property type="match status" value="2"/>
</dbReference>
<feature type="transmembrane region" description="Helical" evidence="1">
    <location>
        <begin position="955"/>
        <end position="977"/>
    </location>
</feature>
<feature type="transmembrane region" description="Helical" evidence="1">
    <location>
        <begin position="534"/>
        <end position="552"/>
    </location>
</feature>
<name>A0AAE9YZX8_9GAMM</name>
<dbReference type="GO" id="GO:0005886">
    <property type="term" value="C:plasma membrane"/>
    <property type="evidence" value="ECO:0007669"/>
    <property type="project" value="TreeGrafter"/>
</dbReference>
<dbReference type="EMBL" id="CP059736">
    <property type="protein sequence ID" value="WDE02633.1"/>
    <property type="molecule type" value="Genomic_DNA"/>
</dbReference>
<dbReference type="Gene3D" id="3.30.70.1320">
    <property type="entry name" value="Multidrug efflux transporter AcrB pore domain like"/>
    <property type="match status" value="1"/>
</dbReference>
<keyword evidence="1" id="KW-0812">Transmembrane</keyword>
<dbReference type="InterPro" id="IPR027463">
    <property type="entry name" value="AcrB_DN_DC_subdom"/>
</dbReference>
<dbReference type="GO" id="GO:0042910">
    <property type="term" value="F:xenobiotic transmembrane transporter activity"/>
    <property type="evidence" value="ECO:0007669"/>
    <property type="project" value="TreeGrafter"/>
</dbReference>
<feature type="transmembrane region" description="Helical" evidence="1">
    <location>
        <begin position="879"/>
        <end position="900"/>
    </location>
</feature>
<dbReference type="Proteomes" id="UP000032568">
    <property type="component" value="Chromosome pTact"/>
</dbReference>